<dbReference type="InterPro" id="IPR036595">
    <property type="entry name" value="A-macroglobulin_rcpt-bd_sf"/>
</dbReference>
<dbReference type="GO" id="GO:0005576">
    <property type="term" value="C:extracellular region"/>
    <property type="evidence" value="ECO:0007669"/>
    <property type="project" value="UniProtKB-SubCell"/>
</dbReference>
<dbReference type="Pfam" id="PF01759">
    <property type="entry name" value="NTR"/>
    <property type="match status" value="1"/>
</dbReference>
<evidence type="ECO:0000313" key="5">
    <source>
        <dbReference type="Proteomes" id="UP000245320"/>
    </source>
</evidence>
<comment type="subcellular location">
    <subcellularLocation>
        <location evidence="1">Secreted</location>
    </subcellularLocation>
</comment>
<evidence type="ECO:0000256" key="1">
    <source>
        <dbReference type="ARBA" id="ARBA00004613"/>
    </source>
</evidence>
<evidence type="ECO:0000259" key="4">
    <source>
        <dbReference type="PROSITE" id="PS50189"/>
    </source>
</evidence>
<dbReference type="GeneID" id="117311898"/>
<dbReference type="InterPro" id="IPR050473">
    <property type="entry name" value="A2M/Complement_sys"/>
</dbReference>
<dbReference type="Gene3D" id="2.60.40.690">
    <property type="entry name" value="Alpha-macroglobulin, receptor-binding domain"/>
    <property type="match status" value="1"/>
</dbReference>
<dbReference type="PANTHER" id="PTHR11412:SF111">
    <property type="entry name" value="VENOM FACTOR"/>
    <property type="match status" value="1"/>
</dbReference>
<proteinExistence type="predicted"/>
<dbReference type="SMART" id="SM00643">
    <property type="entry name" value="C345C"/>
    <property type="match status" value="1"/>
</dbReference>
<evidence type="ECO:0000256" key="2">
    <source>
        <dbReference type="ARBA" id="ARBA00022525"/>
    </source>
</evidence>
<organism evidence="5 6">
    <name type="scientific">Tursiops truncatus</name>
    <name type="common">Atlantic bottle-nosed dolphin</name>
    <name type="synonym">Delphinus truncatus</name>
    <dbReference type="NCBI Taxonomy" id="9739"/>
    <lineage>
        <taxon>Eukaryota</taxon>
        <taxon>Metazoa</taxon>
        <taxon>Chordata</taxon>
        <taxon>Craniata</taxon>
        <taxon>Vertebrata</taxon>
        <taxon>Euteleostomi</taxon>
        <taxon>Mammalia</taxon>
        <taxon>Eutheria</taxon>
        <taxon>Laurasiatheria</taxon>
        <taxon>Artiodactyla</taxon>
        <taxon>Whippomorpha</taxon>
        <taxon>Cetacea</taxon>
        <taxon>Odontoceti</taxon>
        <taxon>Delphinidae</taxon>
        <taxon>Tursiops</taxon>
    </lineage>
</organism>
<dbReference type="SUPFAM" id="SSF50242">
    <property type="entry name" value="TIMP-like"/>
    <property type="match status" value="1"/>
</dbReference>
<dbReference type="Gene3D" id="2.40.50.120">
    <property type="match status" value="1"/>
</dbReference>
<protein>
    <submittedName>
        <fullName evidence="6">Complement C3-like</fullName>
    </submittedName>
</protein>
<dbReference type="Pfam" id="PF07677">
    <property type="entry name" value="A2M_recep"/>
    <property type="match status" value="1"/>
</dbReference>
<dbReference type="SUPFAM" id="SSF49410">
    <property type="entry name" value="Alpha-macroglobulin receptor domain"/>
    <property type="match status" value="1"/>
</dbReference>
<dbReference type="InterPro" id="IPR008993">
    <property type="entry name" value="TIMP-like_OB-fold"/>
</dbReference>
<keyword evidence="2" id="KW-0964">Secreted</keyword>
<name>A0A6J3R836_TURTR</name>
<dbReference type="PROSITE" id="PS50189">
    <property type="entry name" value="NTR"/>
    <property type="match status" value="1"/>
</dbReference>
<dbReference type="InterPro" id="IPR018933">
    <property type="entry name" value="Netrin_module_non-TIMP"/>
</dbReference>
<keyword evidence="5" id="KW-1185">Reference proteome</keyword>
<dbReference type="InterPro" id="IPR009048">
    <property type="entry name" value="A-macroglobulin_rcpt-bd"/>
</dbReference>
<dbReference type="InterPro" id="IPR001134">
    <property type="entry name" value="Netrin_domain"/>
</dbReference>
<dbReference type="InParanoid" id="A0A6J3R836"/>
<accession>A0A6J3R836</accession>
<keyword evidence="3" id="KW-1015">Disulfide bond</keyword>
<dbReference type="RefSeq" id="XP_033711000.1">
    <property type="nucleotide sequence ID" value="XM_033855109.1"/>
</dbReference>
<dbReference type="Proteomes" id="UP000245320">
    <property type="component" value="Chromosome 3"/>
</dbReference>
<evidence type="ECO:0000313" key="6">
    <source>
        <dbReference type="RefSeq" id="XP_033711000.1"/>
    </source>
</evidence>
<feature type="domain" description="NTR" evidence="4">
    <location>
        <begin position="118"/>
        <end position="260"/>
    </location>
</feature>
<dbReference type="PANTHER" id="PTHR11412">
    <property type="entry name" value="MACROGLOBULIN / COMPLEMENT"/>
    <property type="match status" value="1"/>
</dbReference>
<evidence type="ECO:0000256" key="3">
    <source>
        <dbReference type="ARBA" id="ARBA00023157"/>
    </source>
</evidence>
<dbReference type="OrthoDB" id="6359008at2759"/>
<gene>
    <name evidence="6" type="primary">LOC117311898</name>
</gene>
<dbReference type="SMART" id="SM01361">
    <property type="entry name" value="A2M_recep"/>
    <property type="match status" value="1"/>
</dbReference>
<sequence length="262" mass="30010">MTIMEVSLLTGFYPNQDDLKQLTSDVERYAFQYETKTTSSDSTVVLYLEKLSHEVDTVLGFRVHRMLQAEFLQAAQVMVYDYYEPSQRCSSFYNLPTEHASLRKICHRDVCRCAEEQCPSSKDSDHLQQEQLQAAACEVGVDFVYKARLESVETSASSPYIYYNMQLQAIIKSGTDSAKPLTMKKFVTHATCHDSLGLQEHETYLIMGQTSDLWRVKSEYTHVLGKETFLMHWPVDGAVGKKELLDQLEGFSEYMRTHGCES</sequence>
<dbReference type="AlphaFoldDB" id="A0A6J3R836"/>
<reference evidence="6" key="1">
    <citation type="submission" date="2025-08" db="UniProtKB">
        <authorList>
            <consortium name="RefSeq"/>
        </authorList>
    </citation>
    <scope>IDENTIFICATION</scope>
    <source>
        <tissue evidence="6">Spleen</tissue>
    </source>
</reference>